<evidence type="ECO:0000256" key="5">
    <source>
        <dbReference type="ARBA" id="ARBA00022679"/>
    </source>
</evidence>
<dbReference type="AlphaFoldDB" id="A0A6L6Q7V9"/>
<dbReference type="InterPro" id="IPR050736">
    <property type="entry name" value="Sensor_HK_Regulatory"/>
</dbReference>
<reference evidence="11 12" key="1">
    <citation type="submission" date="2019-11" db="EMBL/GenBank/DDBJ databases">
        <title>Type strains purchased from KCTC, JCM and DSMZ.</title>
        <authorList>
            <person name="Lu H."/>
        </authorList>
    </citation>
    <scope>NUCLEOTIDE SEQUENCE [LARGE SCALE GENOMIC DNA]</scope>
    <source>
        <strain evidence="11 12">KCTC 42409</strain>
    </source>
</reference>
<evidence type="ECO:0000256" key="4">
    <source>
        <dbReference type="ARBA" id="ARBA00022553"/>
    </source>
</evidence>
<dbReference type="SMART" id="SM00388">
    <property type="entry name" value="HisKA"/>
    <property type="match status" value="1"/>
</dbReference>
<gene>
    <name evidence="11" type="ORF">GM668_24595</name>
</gene>
<keyword evidence="12" id="KW-1185">Reference proteome</keyword>
<dbReference type="SUPFAM" id="SSF47384">
    <property type="entry name" value="Homodimeric domain of signal transducing histidine kinase"/>
    <property type="match status" value="1"/>
</dbReference>
<evidence type="ECO:0000256" key="8">
    <source>
        <dbReference type="SAM" id="Coils"/>
    </source>
</evidence>
<evidence type="ECO:0000313" key="11">
    <source>
        <dbReference type="EMBL" id="MTW05262.1"/>
    </source>
</evidence>
<dbReference type="RefSeq" id="WP_155441614.1">
    <property type="nucleotide sequence ID" value="NZ_WNLA01000022.1"/>
</dbReference>
<keyword evidence="8" id="KW-0175">Coiled coil</keyword>
<dbReference type="InterPro" id="IPR036097">
    <property type="entry name" value="HisK_dim/P_sf"/>
</dbReference>
<evidence type="ECO:0000256" key="3">
    <source>
        <dbReference type="ARBA" id="ARBA00012438"/>
    </source>
</evidence>
<comment type="catalytic activity">
    <reaction evidence="1">
        <text>ATP + protein L-histidine = ADP + protein N-phospho-L-histidine.</text>
        <dbReference type="EC" id="2.7.13.3"/>
    </reaction>
</comment>
<keyword evidence="9" id="KW-0812">Transmembrane</keyword>
<dbReference type="SMART" id="SM00387">
    <property type="entry name" value="HATPase_c"/>
    <property type="match status" value="1"/>
</dbReference>
<evidence type="ECO:0000256" key="2">
    <source>
        <dbReference type="ARBA" id="ARBA00004429"/>
    </source>
</evidence>
<accession>A0A6L6Q7V9</accession>
<feature type="coiled-coil region" evidence="8">
    <location>
        <begin position="327"/>
        <end position="362"/>
    </location>
</feature>
<comment type="subcellular location">
    <subcellularLocation>
        <location evidence="2">Cell inner membrane</location>
        <topology evidence="2">Multi-pass membrane protein</topology>
    </subcellularLocation>
</comment>
<dbReference type="PANTHER" id="PTHR43711:SF1">
    <property type="entry name" value="HISTIDINE KINASE 1"/>
    <property type="match status" value="1"/>
</dbReference>
<dbReference type="CDD" id="cd00082">
    <property type="entry name" value="HisKA"/>
    <property type="match status" value="1"/>
</dbReference>
<dbReference type="EC" id="2.7.13.3" evidence="3"/>
<dbReference type="InterPro" id="IPR003661">
    <property type="entry name" value="HisK_dim/P_dom"/>
</dbReference>
<sequence length="620" mass="67198">MKLRTHYWLLAFCIVLPIAVFFSIALDMLLTSQREVAMRHIEESARSARQELDAEIRRAQSVLRALAYSQSLDSADYARFYREALAANAGLGAWIILYDENGQQLVNTRVAYGDPLPQRPDTTVVKDMISTGKGLVTSVKWGPALKQHFVAVEQPIATASGRHLVLSQAFTPSYFTRTYAGRVIPESWPVWVIDGKGTMISRRDAGEAKTGNPVQADVLTAIRAAPSGRLRHTSVEGTEIDGYFVHSALSDWAVVVGAPVAEINASVIRGMSVAVAGFLLAIAAAVGLGVHTGKRLVRFVSNASRAARALGRESAVTVLKKSNIGEMEALNDAIREADARLRQEMDSRAQAERERNELLARERAARTHAEEQNAAKDEFLAMLGHELRNPLGAITSAVAVLDHACLPGMPAEASNRARDVLRRQSAHLRSLVDDLLEVNRALMGKLALNRQRMDLGEAVRSCVDMLQSSGKLKTHHVETSLACVPVMADGTRLAQVIDNILDNAVKYSPPGTRIAIAVRREGDEAVMSVRDEGVGITPDLLPHVFKVFVQGKQTLQRVQGGLGIGLTLVRRLVEMHGGVIAVTSEGANQGATVTVRLPLADAAPKALPVMSGEDAGAWWR</sequence>
<keyword evidence="7" id="KW-0902">Two-component regulatory system</keyword>
<protein>
    <recommendedName>
        <fullName evidence="3">histidine kinase</fullName>
        <ecNumber evidence="3">2.7.13.3</ecNumber>
    </recommendedName>
</protein>
<keyword evidence="4" id="KW-0597">Phosphoprotein</keyword>
<evidence type="ECO:0000313" key="12">
    <source>
        <dbReference type="Proteomes" id="UP000484015"/>
    </source>
</evidence>
<organism evidence="11 12">
    <name type="scientific">Pseudoduganella ginsengisoli</name>
    <dbReference type="NCBI Taxonomy" id="1462440"/>
    <lineage>
        <taxon>Bacteria</taxon>
        <taxon>Pseudomonadati</taxon>
        <taxon>Pseudomonadota</taxon>
        <taxon>Betaproteobacteria</taxon>
        <taxon>Burkholderiales</taxon>
        <taxon>Oxalobacteraceae</taxon>
        <taxon>Telluria group</taxon>
        <taxon>Pseudoduganella</taxon>
    </lineage>
</organism>
<dbReference type="CDD" id="cd18774">
    <property type="entry name" value="PDC2_HK_sensor"/>
    <property type="match status" value="1"/>
</dbReference>
<dbReference type="PRINTS" id="PR00344">
    <property type="entry name" value="BCTRLSENSOR"/>
</dbReference>
<dbReference type="InterPro" id="IPR003594">
    <property type="entry name" value="HATPase_dom"/>
</dbReference>
<dbReference type="InterPro" id="IPR004358">
    <property type="entry name" value="Sig_transdc_His_kin-like_C"/>
</dbReference>
<feature type="transmembrane region" description="Helical" evidence="9">
    <location>
        <begin position="6"/>
        <end position="30"/>
    </location>
</feature>
<dbReference type="OrthoDB" id="8552871at2"/>
<evidence type="ECO:0000256" key="1">
    <source>
        <dbReference type="ARBA" id="ARBA00000085"/>
    </source>
</evidence>
<keyword evidence="9" id="KW-1133">Transmembrane helix</keyword>
<feature type="domain" description="Histidine kinase" evidence="10">
    <location>
        <begin position="382"/>
        <end position="601"/>
    </location>
</feature>
<keyword evidence="9" id="KW-0472">Membrane</keyword>
<dbReference type="Pfam" id="PF00512">
    <property type="entry name" value="HisKA"/>
    <property type="match status" value="1"/>
</dbReference>
<dbReference type="EMBL" id="WNLA01000022">
    <property type="protein sequence ID" value="MTW05262.1"/>
    <property type="molecule type" value="Genomic_DNA"/>
</dbReference>
<dbReference type="InterPro" id="IPR005467">
    <property type="entry name" value="His_kinase_dom"/>
</dbReference>
<dbReference type="SUPFAM" id="SSF55874">
    <property type="entry name" value="ATPase domain of HSP90 chaperone/DNA topoisomerase II/histidine kinase"/>
    <property type="match status" value="1"/>
</dbReference>
<dbReference type="InterPro" id="IPR036890">
    <property type="entry name" value="HATPase_C_sf"/>
</dbReference>
<evidence type="ECO:0000256" key="6">
    <source>
        <dbReference type="ARBA" id="ARBA00022777"/>
    </source>
</evidence>
<evidence type="ECO:0000259" key="10">
    <source>
        <dbReference type="PROSITE" id="PS50109"/>
    </source>
</evidence>
<dbReference type="PANTHER" id="PTHR43711">
    <property type="entry name" value="TWO-COMPONENT HISTIDINE KINASE"/>
    <property type="match status" value="1"/>
</dbReference>
<dbReference type="PROSITE" id="PS50109">
    <property type="entry name" value="HIS_KIN"/>
    <property type="match status" value="1"/>
</dbReference>
<dbReference type="FunFam" id="3.30.565.10:FF:000006">
    <property type="entry name" value="Sensor histidine kinase WalK"/>
    <property type="match status" value="1"/>
</dbReference>
<dbReference type="GO" id="GO:0005886">
    <property type="term" value="C:plasma membrane"/>
    <property type="evidence" value="ECO:0007669"/>
    <property type="project" value="UniProtKB-SubCell"/>
</dbReference>
<dbReference type="Pfam" id="PF02518">
    <property type="entry name" value="HATPase_c"/>
    <property type="match status" value="1"/>
</dbReference>
<keyword evidence="5" id="KW-0808">Transferase</keyword>
<dbReference type="Proteomes" id="UP000484015">
    <property type="component" value="Unassembled WGS sequence"/>
</dbReference>
<dbReference type="GO" id="GO:0000155">
    <property type="term" value="F:phosphorelay sensor kinase activity"/>
    <property type="evidence" value="ECO:0007669"/>
    <property type="project" value="InterPro"/>
</dbReference>
<evidence type="ECO:0000256" key="7">
    <source>
        <dbReference type="ARBA" id="ARBA00023012"/>
    </source>
</evidence>
<evidence type="ECO:0000256" key="9">
    <source>
        <dbReference type="SAM" id="Phobius"/>
    </source>
</evidence>
<dbReference type="Gene3D" id="3.30.565.10">
    <property type="entry name" value="Histidine kinase-like ATPase, C-terminal domain"/>
    <property type="match status" value="1"/>
</dbReference>
<name>A0A6L6Q7V9_9BURK</name>
<proteinExistence type="predicted"/>
<keyword evidence="6" id="KW-0418">Kinase</keyword>
<comment type="caution">
    <text evidence="11">The sequence shown here is derived from an EMBL/GenBank/DDBJ whole genome shotgun (WGS) entry which is preliminary data.</text>
</comment>
<dbReference type="Gene3D" id="1.10.287.130">
    <property type="match status" value="1"/>
</dbReference>